<gene>
    <name evidence="2" type="ORF">METZ01_LOCUS2852</name>
</gene>
<dbReference type="InterPro" id="IPR012338">
    <property type="entry name" value="Beta-lactam/transpept-like"/>
</dbReference>
<dbReference type="SUPFAM" id="SSF56601">
    <property type="entry name" value="beta-lactamase/transpeptidase-like"/>
    <property type="match status" value="1"/>
</dbReference>
<evidence type="ECO:0000313" key="2">
    <source>
        <dbReference type="EMBL" id="SUZ49998.1"/>
    </source>
</evidence>
<dbReference type="InterPro" id="IPR001466">
    <property type="entry name" value="Beta-lactam-related"/>
</dbReference>
<dbReference type="EMBL" id="UINC01000146">
    <property type="protein sequence ID" value="SUZ49998.1"/>
    <property type="molecule type" value="Genomic_DNA"/>
</dbReference>
<dbReference type="PANTHER" id="PTHR43319">
    <property type="entry name" value="BETA-LACTAMASE-RELATED"/>
    <property type="match status" value="1"/>
</dbReference>
<accession>A0A381N8H9</accession>
<name>A0A381N8H9_9ZZZZ</name>
<dbReference type="InterPro" id="IPR052907">
    <property type="entry name" value="Beta-lactamase/esterase"/>
</dbReference>
<feature type="domain" description="Beta-lactamase-related" evidence="1">
    <location>
        <begin position="27"/>
        <end position="340"/>
    </location>
</feature>
<dbReference type="AlphaFoldDB" id="A0A381N8H9"/>
<dbReference type="Pfam" id="PF00144">
    <property type="entry name" value="Beta-lactamase"/>
    <property type="match status" value="1"/>
</dbReference>
<proteinExistence type="predicted"/>
<evidence type="ECO:0000259" key="1">
    <source>
        <dbReference type="Pfam" id="PF00144"/>
    </source>
</evidence>
<protein>
    <recommendedName>
        <fullName evidence="1">Beta-lactamase-related domain-containing protein</fullName>
    </recommendedName>
</protein>
<dbReference type="PANTHER" id="PTHR43319:SF3">
    <property type="entry name" value="BETA-LACTAMASE-RELATED DOMAIN-CONTAINING PROTEIN"/>
    <property type="match status" value="1"/>
</dbReference>
<dbReference type="Gene3D" id="3.40.710.10">
    <property type="entry name" value="DD-peptidase/beta-lactamase superfamily"/>
    <property type="match status" value="1"/>
</dbReference>
<organism evidence="2">
    <name type="scientific">marine metagenome</name>
    <dbReference type="NCBI Taxonomy" id="408172"/>
    <lineage>
        <taxon>unclassified sequences</taxon>
        <taxon>metagenomes</taxon>
        <taxon>ecological metagenomes</taxon>
    </lineage>
</organism>
<sequence length="361" mass="39612">MTEPSIVLNTEAIKNEFDRQISDDFHSSATLAVFIDGNPVVDITRGALHAKPLFRVFSVGKPFAAAILWRYKDRGHFDWDTPIAEYWPEFGTRGKSSITIEQVLAHSAGLSDHSNIPPADYNDWGRIISHIEDMTPQTEPGSAVSYHAHTFGWIVGEFASRVSGLTFDEVFEREVTLPLGLKSTAYTLEPVEFGRVVPLEISDDWDDKEIANNMDLILRAQVSMPAGSMITTASDVAKFYAAISSKGVMNGVRWLPEEVISEVTSVKAEGIDETTGAYSRVGLGVRLPSDPPNQYASSNNSDTVGHGGLGTCTSWASLTSNISVAYVTNRFQPAAKNNYRLHEMSKTIRTSVNTAYSNVKI</sequence>
<reference evidence="2" key="1">
    <citation type="submission" date="2018-05" db="EMBL/GenBank/DDBJ databases">
        <authorList>
            <person name="Lanie J.A."/>
            <person name="Ng W.-L."/>
            <person name="Kazmierczak K.M."/>
            <person name="Andrzejewski T.M."/>
            <person name="Davidsen T.M."/>
            <person name="Wayne K.J."/>
            <person name="Tettelin H."/>
            <person name="Glass J.I."/>
            <person name="Rusch D."/>
            <person name="Podicherti R."/>
            <person name="Tsui H.-C.T."/>
            <person name="Winkler M.E."/>
        </authorList>
    </citation>
    <scope>NUCLEOTIDE SEQUENCE</scope>
</reference>